<evidence type="ECO:0000256" key="4">
    <source>
        <dbReference type="ARBA" id="ARBA00022989"/>
    </source>
</evidence>
<sequence length="268" mass="27935">MSTVRTRSAAKKQPSVKDTNAVTAPTSNVPNGINADPDTPKNPPVRQLSMQRRATQTLTSTAANLANLLPTGTLLAFQLLTPMFTNNGACDSATRTMTLVLLVLLALSCFLASFTDSVKASDGQVYYGFTTFKAQQRGHSTGFKVGSAASMATGPGPAEPKSSSCASTGSQKDAASTSVGTEPNSTSSSSTDSQNAAASSSGATEPYSTSSGSFNPQTDDDLSSETEPDRPSREGSDSPNTAAFYGGSLEKSKRAIRRPSRLEDYILY</sequence>
<feature type="compositionally biased region" description="Polar residues" evidence="6">
    <location>
        <begin position="202"/>
        <end position="217"/>
    </location>
</feature>
<feature type="compositionally biased region" description="Low complexity" evidence="6">
    <location>
        <begin position="184"/>
        <end position="201"/>
    </location>
</feature>
<accession>A0A6A1V6R9</accession>
<gene>
    <name evidence="8" type="ORF">CJ030_MR7G000294</name>
</gene>
<dbReference type="EMBL" id="RXIC02000025">
    <property type="protein sequence ID" value="KAB1208542.1"/>
    <property type="molecule type" value="Genomic_DNA"/>
</dbReference>
<evidence type="ECO:0000313" key="9">
    <source>
        <dbReference type="Proteomes" id="UP000516437"/>
    </source>
</evidence>
<dbReference type="GO" id="GO:0010256">
    <property type="term" value="P:endomembrane system organization"/>
    <property type="evidence" value="ECO:0007669"/>
    <property type="project" value="TreeGrafter"/>
</dbReference>
<dbReference type="PANTHER" id="PTHR31621:SF1">
    <property type="entry name" value="PROTEIN DMP5"/>
    <property type="match status" value="1"/>
</dbReference>
<reference evidence="8 9" key="1">
    <citation type="journal article" date="2019" name="Plant Biotechnol. J.">
        <title>The red bayberry genome and genetic basis of sex determination.</title>
        <authorList>
            <person name="Jia H.M."/>
            <person name="Jia H.J."/>
            <person name="Cai Q.L."/>
            <person name="Wang Y."/>
            <person name="Zhao H.B."/>
            <person name="Yang W.F."/>
            <person name="Wang G.Y."/>
            <person name="Li Y.H."/>
            <person name="Zhan D.L."/>
            <person name="Shen Y.T."/>
            <person name="Niu Q.F."/>
            <person name="Chang L."/>
            <person name="Qiu J."/>
            <person name="Zhao L."/>
            <person name="Xie H.B."/>
            <person name="Fu W.Y."/>
            <person name="Jin J."/>
            <person name="Li X.W."/>
            <person name="Jiao Y."/>
            <person name="Zhou C.C."/>
            <person name="Tu T."/>
            <person name="Chai C.Y."/>
            <person name="Gao J.L."/>
            <person name="Fan L.J."/>
            <person name="van de Weg E."/>
            <person name="Wang J.Y."/>
            <person name="Gao Z.S."/>
        </authorList>
    </citation>
    <scope>NUCLEOTIDE SEQUENCE [LARGE SCALE GENOMIC DNA]</scope>
    <source>
        <tissue evidence="8">Leaves</tissue>
    </source>
</reference>
<evidence type="ECO:0000256" key="2">
    <source>
        <dbReference type="ARBA" id="ARBA00008707"/>
    </source>
</evidence>
<evidence type="ECO:0000256" key="3">
    <source>
        <dbReference type="ARBA" id="ARBA00022692"/>
    </source>
</evidence>
<dbReference type="Pfam" id="PF05078">
    <property type="entry name" value="DUF679"/>
    <property type="match status" value="1"/>
</dbReference>
<feature type="region of interest" description="Disordered" evidence="6">
    <location>
        <begin position="145"/>
        <end position="254"/>
    </location>
</feature>
<dbReference type="InterPro" id="IPR007770">
    <property type="entry name" value="DMP"/>
</dbReference>
<feature type="transmembrane region" description="Helical" evidence="7">
    <location>
        <begin position="96"/>
        <end position="114"/>
    </location>
</feature>
<feature type="compositionally biased region" description="Polar residues" evidence="6">
    <location>
        <begin position="161"/>
        <end position="183"/>
    </location>
</feature>
<feature type="compositionally biased region" description="Basic and acidic residues" evidence="6">
    <location>
        <begin position="227"/>
        <end position="236"/>
    </location>
</feature>
<organism evidence="8 9">
    <name type="scientific">Morella rubra</name>
    <name type="common">Chinese bayberry</name>
    <dbReference type="NCBI Taxonomy" id="262757"/>
    <lineage>
        <taxon>Eukaryota</taxon>
        <taxon>Viridiplantae</taxon>
        <taxon>Streptophyta</taxon>
        <taxon>Embryophyta</taxon>
        <taxon>Tracheophyta</taxon>
        <taxon>Spermatophyta</taxon>
        <taxon>Magnoliopsida</taxon>
        <taxon>eudicotyledons</taxon>
        <taxon>Gunneridae</taxon>
        <taxon>Pentapetalae</taxon>
        <taxon>rosids</taxon>
        <taxon>fabids</taxon>
        <taxon>Fagales</taxon>
        <taxon>Myricaceae</taxon>
        <taxon>Morella</taxon>
    </lineage>
</organism>
<proteinExistence type="inferred from homology"/>
<protein>
    <submittedName>
        <fullName evidence="8">Uncharacterized protein</fullName>
    </submittedName>
</protein>
<feature type="region of interest" description="Disordered" evidence="6">
    <location>
        <begin position="1"/>
        <end position="44"/>
    </location>
</feature>
<evidence type="ECO:0000256" key="6">
    <source>
        <dbReference type="SAM" id="MobiDB-lite"/>
    </source>
</evidence>
<dbReference type="PANTHER" id="PTHR31621">
    <property type="entry name" value="PROTEIN DMP3"/>
    <property type="match status" value="1"/>
</dbReference>
<keyword evidence="9" id="KW-1185">Reference proteome</keyword>
<comment type="subcellular location">
    <subcellularLocation>
        <location evidence="1">Membrane</location>
        <topology evidence="1">Multi-pass membrane protein</topology>
    </subcellularLocation>
</comment>
<feature type="transmembrane region" description="Helical" evidence="7">
    <location>
        <begin position="62"/>
        <end position="84"/>
    </location>
</feature>
<keyword evidence="3 7" id="KW-0812">Transmembrane</keyword>
<evidence type="ECO:0000256" key="5">
    <source>
        <dbReference type="ARBA" id="ARBA00023136"/>
    </source>
</evidence>
<name>A0A6A1V6R9_9ROSI</name>
<evidence type="ECO:0000313" key="8">
    <source>
        <dbReference type="EMBL" id="KAB1208542.1"/>
    </source>
</evidence>
<keyword evidence="5 7" id="KW-0472">Membrane</keyword>
<comment type="similarity">
    <text evidence="2">Belongs to the plant DMP1 protein family.</text>
</comment>
<keyword evidence="4 7" id="KW-1133">Transmembrane helix</keyword>
<dbReference type="Proteomes" id="UP000516437">
    <property type="component" value="Chromosome 7"/>
</dbReference>
<dbReference type="AlphaFoldDB" id="A0A6A1V6R9"/>
<dbReference type="GO" id="GO:0005737">
    <property type="term" value="C:cytoplasm"/>
    <property type="evidence" value="ECO:0007669"/>
    <property type="project" value="UniProtKB-ARBA"/>
</dbReference>
<evidence type="ECO:0000256" key="7">
    <source>
        <dbReference type="SAM" id="Phobius"/>
    </source>
</evidence>
<dbReference type="GO" id="GO:0016020">
    <property type="term" value="C:membrane"/>
    <property type="evidence" value="ECO:0007669"/>
    <property type="project" value="UniProtKB-SubCell"/>
</dbReference>
<comment type="caution">
    <text evidence="8">The sequence shown here is derived from an EMBL/GenBank/DDBJ whole genome shotgun (WGS) entry which is preliminary data.</text>
</comment>
<feature type="compositionally biased region" description="Polar residues" evidence="6">
    <location>
        <begin position="16"/>
        <end position="31"/>
    </location>
</feature>
<evidence type="ECO:0000256" key="1">
    <source>
        <dbReference type="ARBA" id="ARBA00004141"/>
    </source>
</evidence>